<dbReference type="AlphaFoldDB" id="A0A7R9PCQ4"/>
<dbReference type="InterPro" id="IPR012883">
    <property type="entry name" value="ERp29_N"/>
</dbReference>
<dbReference type="SUPFAM" id="SSF47933">
    <property type="entry name" value="ERP29 C domain-like"/>
    <property type="match status" value="1"/>
</dbReference>
<feature type="domain" description="Endoplasmic reticulum resident protein 29 C-terminal" evidence="2">
    <location>
        <begin position="228"/>
        <end position="322"/>
    </location>
</feature>
<dbReference type="InterPro" id="IPR016855">
    <property type="entry name" value="ERp29"/>
</dbReference>
<reference evidence="4" key="1">
    <citation type="submission" date="2020-11" db="EMBL/GenBank/DDBJ databases">
        <authorList>
            <person name="Tran Van P."/>
        </authorList>
    </citation>
    <scope>NUCLEOTIDE SEQUENCE</scope>
</reference>
<sequence length="327" mass="36874">MYVLRCASGGEVVTWWGKPLWQPSFECFKVRYLAEIIIVGILLTHKKQMINVGPLENNKVRGNIQLEAGASGLNENSAKVPDMSAVTRKGRKHSRQPENWKRNILKKKRLGGNSTHRGQVISKFKAAAVKFDVAYPYGQKHEEYGKLAEAASNIPDLLIGEVGVKDYGEKENAELAARYGIKKDDFPVVKLFVSGVKEPFTFSDTDFTQTNLKKFVRSKSGIHIGLPGCLETFDKLSVRFISSNQEQRKSILKEAEAQWDTTNGSTDQNVAEVYVKTMRKILDKGTAFIETELKRVQNLIGGKVSKDKKDELQRRLNILQSFQHDEL</sequence>
<evidence type="ECO:0000259" key="3">
    <source>
        <dbReference type="Pfam" id="PF07912"/>
    </source>
</evidence>
<protein>
    <submittedName>
        <fullName evidence="4">(California timema) hypothetical protein</fullName>
    </submittedName>
</protein>
<dbReference type="InterPro" id="IPR036356">
    <property type="entry name" value="ERp29_C_sf"/>
</dbReference>
<proteinExistence type="predicted"/>
<evidence type="ECO:0000313" key="4">
    <source>
        <dbReference type="EMBL" id="CAD7578127.1"/>
    </source>
</evidence>
<dbReference type="GO" id="GO:0005788">
    <property type="term" value="C:endoplasmic reticulum lumen"/>
    <property type="evidence" value="ECO:0007669"/>
    <property type="project" value="InterPro"/>
</dbReference>
<dbReference type="EMBL" id="OE186894">
    <property type="protein sequence ID" value="CAD7578127.1"/>
    <property type="molecule type" value="Genomic_DNA"/>
</dbReference>
<dbReference type="Pfam" id="PF07912">
    <property type="entry name" value="ERp29_N"/>
    <property type="match status" value="1"/>
</dbReference>
<name>A0A7R9PCQ4_TIMCA</name>
<dbReference type="PANTHER" id="PTHR12211">
    <property type="entry name" value="ENDOPLASMIC RETICULUM PROTEIN ERP29"/>
    <property type="match status" value="1"/>
</dbReference>
<gene>
    <name evidence="4" type="ORF">TCMB3V08_LOCUS10668</name>
</gene>
<dbReference type="GO" id="GO:0009306">
    <property type="term" value="P:protein secretion"/>
    <property type="evidence" value="ECO:0007669"/>
    <property type="project" value="InterPro"/>
</dbReference>
<dbReference type="Gene3D" id="1.20.1150.12">
    <property type="entry name" value="Endoplasmic reticulum resident protein 29, C-terminal domain"/>
    <property type="match status" value="1"/>
</dbReference>
<accession>A0A7R9PCQ4</accession>
<dbReference type="FunFam" id="1.20.1150.12:FF:000001">
    <property type="entry name" value="Endoplasmic reticulum resident protein 29"/>
    <property type="match status" value="1"/>
</dbReference>
<dbReference type="PANTHER" id="PTHR12211:SF0">
    <property type="entry name" value="ENDOPLASMIC RETICULUM RESIDENT PROTEIN 29"/>
    <property type="match status" value="1"/>
</dbReference>
<dbReference type="Pfam" id="PF07749">
    <property type="entry name" value="ERp29"/>
    <property type="match status" value="1"/>
</dbReference>
<organism evidence="4">
    <name type="scientific">Timema californicum</name>
    <name type="common">California timema</name>
    <name type="synonym">Walking stick</name>
    <dbReference type="NCBI Taxonomy" id="61474"/>
    <lineage>
        <taxon>Eukaryota</taxon>
        <taxon>Metazoa</taxon>
        <taxon>Ecdysozoa</taxon>
        <taxon>Arthropoda</taxon>
        <taxon>Hexapoda</taxon>
        <taxon>Insecta</taxon>
        <taxon>Pterygota</taxon>
        <taxon>Neoptera</taxon>
        <taxon>Polyneoptera</taxon>
        <taxon>Phasmatodea</taxon>
        <taxon>Timematodea</taxon>
        <taxon>Timematoidea</taxon>
        <taxon>Timematidae</taxon>
        <taxon>Timema</taxon>
    </lineage>
</organism>
<evidence type="ECO:0000259" key="2">
    <source>
        <dbReference type="Pfam" id="PF07749"/>
    </source>
</evidence>
<dbReference type="Gene3D" id="3.40.30.10">
    <property type="entry name" value="Glutaredoxin"/>
    <property type="match status" value="1"/>
</dbReference>
<feature type="domain" description="ERp29 N-terminal" evidence="3">
    <location>
        <begin position="119"/>
        <end position="227"/>
    </location>
</feature>
<dbReference type="SUPFAM" id="SSF52833">
    <property type="entry name" value="Thioredoxin-like"/>
    <property type="match status" value="1"/>
</dbReference>
<dbReference type="InterPro" id="IPR036249">
    <property type="entry name" value="Thioredoxin-like_sf"/>
</dbReference>
<dbReference type="CDD" id="cd00238">
    <property type="entry name" value="ERp29c"/>
    <property type="match status" value="1"/>
</dbReference>
<evidence type="ECO:0000256" key="1">
    <source>
        <dbReference type="ARBA" id="ARBA00022824"/>
    </source>
</evidence>
<keyword evidence="1" id="KW-0256">Endoplasmic reticulum</keyword>
<dbReference type="InterPro" id="IPR011679">
    <property type="entry name" value="ERp29_C"/>
</dbReference>